<evidence type="ECO:0000313" key="1">
    <source>
        <dbReference type="EMBL" id="OGF71257.1"/>
    </source>
</evidence>
<organism evidence="1 2">
    <name type="scientific">Candidatus Giovannonibacteria bacterium RIFCSPHIGHO2_02_FULL_45_40</name>
    <dbReference type="NCBI Taxonomy" id="1798337"/>
    <lineage>
        <taxon>Bacteria</taxon>
        <taxon>Candidatus Giovannoniibacteriota</taxon>
    </lineage>
</organism>
<name>A0A1F5W6P7_9BACT</name>
<dbReference type="EMBL" id="MFHP01000033">
    <property type="protein sequence ID" value="OGF71257.1"/>
    <property type="molecule type" value="Genomic_DNA"/>
</dbReference>
<proteinExistence type="predicted"/>
<comment type="caution">
    <text evidence="1">The sequence shown here is derived from an EMBL/GenBank/DDBJ whole genome shotgun (WGS) entry which is preliminary data.</text>
</comment>
<protein>
    <submittedName>
        <fullName evidence="1">Uncharacterized protein</fullName>
    </submittedName>
</protein>
<dbReference type="AlphaFoldDB" id="A0A1F5W6P7"/>
<accession>A0A1F5W6P7</accession>
<dbReference type="Proteomes" id="UP000178743">
    <property type="component" value="Unassembled WGS sequence"/>
</dbReference>
<evidence type="ECO:0000313" key="2">
    <source>
        <dbReference type="Proteomes" id="UP000178743"/>
    </source>
</evidence>
<gene>
    <name evidence="1" type="ORF">A3C05_04180</name>
</gene>
<reference evidence="1 2" key="1">
    <citation type="journal article" date="2016" name="Nat. Commun.">
        <title>Thousands of microbial genomes shed light on interconnected biogeochemical processes in an aquifer system.</title>
        <authorList>
            <person name="Anantharaman K."/>
            <person name="Brown C.T."/>
            <person name="Hug L.A."/>
            <person name="Sharon I."/>
            <person name="Castelle C.J."/>
            <person name="Probst A.J."/>
            <person name="Thomas B.C."/>
            <person name="Singh A."/>
            <person name="Wilkins M.J."/>
            <person name="Karaoz U."/>
            <person name="Brodie E.L."/>
            <person name="Williams K.H."/>
            <person name="Hubbard S.S."/>
            <person name="Banfield J.F."/>
        </authorList>
    </citation>
    <scope>NUCLEOTIDE SEQUENCE [LARGE SCALE GENOMIC DNA]</scope>
</reference>
<sequence length="60" mass="7086">MVRADVFIITWCIYTTTLEPILAKMSYSDERLRAPPKAGLRLKQNFLYDSFFARATNFFF</sequence>